<gene>
    <name evidence="1" type="ORF">yc1106_03929</name>
</gene>
<reference evidence="1" key="1">
    <citation type="submission" date="2021-12" db="EMBL/GenBank/DDBJ databases">
        <title>Curvularia clavata genome.</title>
        <authorList>
            <person name="Cao Y."/>
        </authorList>
    </citation>
    <scope>NUCLEOTIDE SEQUENCE</scope>
    <source>
        <strain evidence="1">Yc1106</strain>
    </source>
</reference>
<proteinExistence type="predicted"/>
<protein>
    <recommendedName>
        <fullName evidence="3">F-box domain-containing protein</fullName>
    </recommendedName>
</protein>
<name>A0A9Q8Z7K3_CURCL</name>
<dbReference type="AlphaFoldDB" id="A0A9Q8Z7K3"/>
<accession>A0A9Q8Z7K3</accession>
<dbReference type="VEuPathDB" id="FungiDB:yc1106_03929"/>
<evidence type="ECO:0000313" key="1">
    <source>
        <dbReference type="EMBL" id="USP76655.1"/>
    </source>
</evidence>
<sequence>MADLLSLSVELLRQIATVSTCSSVLNLLRVNHQLRKACNDRLVFQNIARRDLGHSPVGISDRLPWSERESILASGSLDELVRIAYAAEKGVEAALAKDNSWTLKMSKRSVSLDLSNWLPQILVLQHSAVLQIKPEMFLEVQSGSHPRSKSTVPKGDFFTVNFIISYLLLHQIQCQVSPNSIKESFDHFFAENRSKDPLNTTVDRRRPDGDSIDSLRQLVPNYGQFMEYFYATQAAPLLPALILELATVEPSSRVLDRLPVPSKIPFSSMLDMPTVFQDGANMPFNESHLKKMVNAEFLRGEWMGFYSDQRAGLHERFFDAPMHDINFIAHAPLKKTMRTERVALIVERETRGVDLHGEFSLQGYVGEHGLVHLTKEYIVHRWSWSWVGRLTPFGIVGVWGGRYDHFGGHFWIWKREWCEREFDRVE</sequence>
<dbReference type="OrthoDB" id="5139943at2759"/>
<organism evidence="1 2">
    <name type="scientific">Curvularia clavata</name>
    <dbReference type="NCBI Taxonomy" id="95742"/>
    <lineage>
        <taxon>Eukaryota</taxon>
        <taxon>Fungi</taxon>
        <taxon>Dikarya</taxon>
        <taxon>Ascomycota</taxon>
        <taxon>Pezizomycotina</taxon>
        <taxon>Dothideomycetes</taxon>
        <taxon>Pleosporomycetidae</taxon>
        <taxon>Pleosporales</taxon>
        <taxon>Pleosporineae</taxon>
        <taxon>Pleosporaceae</taxon>
        <taxon>Curvularia</taxon>
    </lineage>
</organism>
<dbReference type="Proteomes" id="UP001056012">
    <property type="component" value="Chromosome 3"/>
</dbReference>
<keyword evidence="2" id="KW-1185">Reference proteome</keyword>
<evidence type="ECO:0008006" key="3">
    <source>
        <dbReference type="Google" id="ProtNLM"/>
    </source>
</evidence>
<dbReference type="EMBL" id="CP089276">
    <property type="protein sequence ID" value="USP76655.1"/>
    <property type="molecule type" value="Genomic_DNA"/>
</dbReference>
<evidence type="ECO:0000313" key="2">
    <source>
        <dbReference type="Proteomes" id="UP001056012"/>
    </source>
</evidence>